<dbReference type="SUPFAM" id="SSF54909">
    <property type="entry name" value="Dimeric alpha+beta barrel"/>
    <property type="match status" value="1"/>
</dbReference>
<keyword evidence="4" id="KW-1185">Reference proteome</keyword>
<dbReference type="AlphaFoldDB" id="A0A5C4MP00"/>
<dbReference type="InterPro" id="IPR007138">
    <property type="entry name" value="ABM_dom"/>
</dbReference>
<keyword evidence="3" id="KW-0503">Monooxygenase</keyword>
<dbReference type="InterPro" id="IPR011008">
    <property type="entry name" value="Dimeric_a/b-barrel"/>
</dbReference>
<dbReference type="EMBL" id="VDFU01000042">
    <property type="protein sequence ID" value="TNC46083.1"/>
    <property type="molecule type" value="Genomic_DNA"/>
</dbReference>
<protein>
    <submittedName>
        <fullName evidence="3">Antibiotic biosynthesis monooxygenase</fullName>
    </submittedName>
</protein>
<gene>
    <name evidence="3" type="ORF">FHG66_19620</name>
</gene>
<feature type="domain" description="ABM" evidence="2">
    <location>
        <begin position="45"/>
        <end position="133"/>
    </location>
</feature>
<evidence type="ECO:0000259" key="2">
    <source>
        <dbReference type="PROSITE" id="PS51725"/>
    </source>
</evidence>
<feature type="region of interest" description="Disordered" evidence="1">
    <location>
        <begin position="1"/>
        <end position="28"/>
    </location>
</feature>
<keyword evidence="3" id="KW-0560">Oxidoreductase</keyword>
<dbReference type="OrthoDB" id="7665411at2"/>
<dbReference type="Pfam" id="PF03992">
    <property type="entry name" value="ABM"/>
    <property type="match status" value="1"/>
</dbReference>
<dbReference type="GO" id="GO:0004497">
    <property type="term" value="F:monooxygenase activity"/>
    <property type="evidence" value="ECO:0007669"/>
    <property type="project" value="UniProtKB-KW"/>
</dbReference>
<comment type="caution">
    <text evidence="3">The sequence shown here is derived from an EMBL/GenBank/DDBJ whole genome shotgun (WGS) entry which is preliminary data.</text>
</comment>
<organism evidence="3 4">
    <name type="scientific">Rubellimicrobium rubrum</name>
    <dbReference type="NCBI Taxonomy" id="2585369"/>
    <lineage>
        <taxon>Bacteria</taxon>
        <taxon>Pseudomonadati</taxon>
        <taxon>Pseudomonadota</taxon>
        <taxon>Alphaproteobacteria</taxon>
        <taxon>Rhodobacterales</taxon>
        <taxon>Roseobacteraceae</taxon>
        <taxon>Rubellimicrobium</taxon>
    </lineage>
</organism>
<sequence>MPPWPMEPPNRQRLAHGSTGERRRASVQEEHRMTTVLIDDDAPLLTVLVDIHLEPRKQSDFVAGVTAMIAEFTSQQPGFIASAIHASEDGTRVLNYSQWRDTATYERFRDHPEAQRRIAALQKLCTLMEARVMPPVALLEQAN</sequence>
<evidence type="ECO:0000313" key="3">
    <source>
        <dbReference type="EMBL" id="TNC46083.1"/>
    </source>
</evidence>
<evidence type="ECO:0000256" key="1">
    <source>
        <dbReference type="SAM" id="MobiDB-lite"/>
    </source>
</evidence>
<accession>A0A5C4MP00</accession>
<reference evidence="3 4" key="1">
    <citation type="submission" date="2019-06" db="EMBL/GenBank/DDBJ databases">
        <title>YIM 131921 draft genome.</title>
        <authorList>
            <person name="Jiang L."/>
        </authorList>
    </citation>
    <scope>NUCLEOTIDE SEQUENCE [LARGE SCALE GENOMIC DNA]</scope>
    <source>
        <strain evidence="3 4">YIM 131921</strain>
    </source>
</reference>
<feature type="compositionally biased region" description="Basic and acidic residues" evidence="1">
    <location>
        <begin position="19"/>
        <end position="28"/>
    </location>
</feature>
<dbReference type="Gene3D" id="3.30.70.100">
    <property type="match status" value="1"/>
</dbReference>
<dbReference type="PROSITE" id="PS51725">
    <property type="entry name" value="ABM"/>
    <property type="match status" value="1"/>
</dbReference>
<evidence type="ECO:0000313" key="4">
    <source>
        <dbReference type="Proteomes" id="UP000305887"/>
    </source>
</evidence>
<proteinExistence type="predicted"/>
<name>A0A5C4MP00_9RHOB</name>
<dbReference type="Proteomes" id="UP000305887">
    <property type="component" value="Unassembled WGS sequence"/>
</dbReference>